<organism evidence="2 3">
    <name type="scientific">Streptomyces cyanogenus</name>
    <dbReference type="NCBI Taxonomy" id="80860"/>
    <lineage>
        <taxon>Bacteria</taxon>
        <taxon>Bacillati</taxon>
        <taxon>Actinomycetota</taxon>
        <taxon>Actinomycetes</taxon>
        <taxon>Kitasatosporales</taxon>
        <taxon>Streptomycetaceae</taxon>
        <taxon>Streptomyces</taxon>
    </lineage>
</organism>
<dbReference type="Gene3D" id="3.90.79.40">
    <property type="entry name" value="EvaA sugar 2,3-dehydratase subunit"/>
    <property type="match status" value="2"/>
</dbReference>
<reference evidence="2 3" key="1">
    <citation type="submission" date="2021-03" db="EMBL/GenBank/DDBJ databases">
        <title>Complete genome sequence of Streptomyces cyanogenus S136, producer of anticancer angucycline landomycin A.</title>
        <authorList>
            <person name="Hrab P."/>
            <person name="Ruckert C."/>
            <person name="Busche T."/>
            <person name="Ostash I."/>
            <person name="Kalinowski J."/>
            <person name="Fedorenko V."/>
            <person name="Yushchuk O."/>
            <person name="Ostash B."/>
        </authorList>
    </citation>
    <scope>NUCLEOTIDE SEQUENCE [LARGE SCALE GENOMIC DNA]</scope>
    <source>
        <strain evidence="2 3">S136</strain>
    </source>
</reference>
<sequence length="455" mass="50635">MLTSLAARVALSAAATETGHAPLADFHQWWKEQRAADDSASRVIPFADLRMWSFRPDTGDLVHDTGRFFTVEGLRVRRPGWPVPHWSQPIIHQPEVGILGILAKEFDGVLHFLMQAKTEPGNIAGPQLSPTVQATRSNYTRVHRGNPVPYVEYFRNAARHRVLADVRQSEQGSWFYRKRNRNMVVEVTEDVELLDGFRWVPLGQLHRLLAEDDLVNMDSRTVLACLPFPFAGADGGSHRPADTAVLGWITEARTRHELLAERVPLREVTGWRHEPDRITHESGAFFDVMAVAFQGRGREIAAWTQPMVRPHGTGVSAFLVRRTGDGVQVLASTRVEAGSADVLELGPTAQGTPENYAALPDDARPPLLDAILGAPAERVLFDTVMSEEGGRFFHARTRYLIVEAGPDGGPEDTADLRWIPLEELTDLARHSFYVNVDARTLMVCLQSVYGPDRAV</sequence>
<dbReference type="InterPro" id="IPR038153">
    <property type="entry name" value="EvaA-like_sf"/>
</dbReference>
<dbReference type="RefSeq" id="WP_208030628.1">
    <property type="nucleotide sequence ID" value="NZ_CP071839.1"/>
</dbReference>
<proteinExistence type="predicted"/>
<accession>A0ABX7TK05</accession>
<dbReference type="Pfam" id="PF03559">
    <property type="entry name" value="Hexose_dehydrat"/>
    <property type="match status" value="2"/>
</dbReference>
<evidence type="ECO:0000313" key="3">
    <source>
        <dbReference type="Proteomes" id="UP000663908"/>
    </source>
</evidence>
<name>A0ABX7TK05_STRCY</name>
<dbReference type="EMBL" id="CP071839">
    <property type="protein sequence ID" value="QTD96696.1"/>
    <property type="molecule type" value="Genomic_DNA"/>
</dbReference>
<gene>
    <name evidence="2" type="ORF">S1361_05000</name>
</gene>
<dbReference type="Proteomes" id="UP000663908">
    <property type="component" value="Chromosome"/>
</dbReference>
<evidence type="ECO:0000313" key="2">
    <source>
        <dbReference type="EMBL" id="QTD96696.1"/>
    </source>
</evidence>
<protein>
    <submittedName>
        <fullName evidence="2">NDP-hexose 2,3-dehydratase</fullName>
    </submittedName>
</protein>
<keyword evidence="3" id="KW-1185">Reference proteome</keyword>
<evidence type="ECO:0000259" key="1">
    <source>
        <dbReference type="Pfam" id="PF03559"/>
    </source>
</evidence>
<feature type="domain" description="dTDP-4-dehydro-6-deoxy-alpha-D-glucopyranose 2,3-dehydratase" evidence="1">
    <location>
        <begin position="244"/>
        <end position="445"/>
    </location>
</feature>
<feature type="domain" description="dTDP-4-dehydro-6-deoxy-alpha-D-glucopyranose 2,3-dehydratase" evidence="1">
    <location>
        <begin position="24"/>
        <end position="226"/>
    </location>
</feature>
<dbReference type="InterPro" id="IPR005212">
    <property type="entry name" value="EvaA-like"/>
</dbReference>